<evidence type="ECO:0000313" key="3">
    <source>
        <dbReference type="Proteomes" id="UP001410394"/>
    </source>
</evidence>
<dbReference type="EMBL" id="JBDIVE010000008">
    <property type="protein sequence ID" value="MEN3069697.1"/>
    <property type="molecule type" value="Genomic_DNA"/>
</dbReference>
<dbReference type="RefSeq" id="WP_345920467.1">
    <property type="nucleotide sequence ID" value="NZ_JBDIVE010000008.1"/>
</dbReference>
<dbReference type="InterPro" id="IPR016071">
    <property type="entry name" value="Staphylococal_nuclease_OB-fold"/>
</dbReference>
<gene>
    <name evidence="2" type="ORF">ABDB84_14515</name>
</gene>
<proteinExistence type="predicted"/>
<keyword evidence="3" id="KW-1185">Reference proteome</keyword>
<sequence>MKKILLAVTLVAALGAAGAYYYFGLNKPAEEIKISSAAQYSALGNPIDAPTQQVIDPRKVPASFRGFVMTTSNGITMSITVDKSLAANELANLRVRDLSLPEDQKAAYDADLALRTLVFGRNVLVTNVRIAPDGVLEGDVQVGTEHVGESLVSAGLATASPARKDLHALQARAKADKVGMWAMPLGEASIIGEQLQSAAVAQSAPAK</sequence>
<protein>
    <submittedName>
        <fullName evidence="2">Thermonuclease family protein</fullName>
    </submittedName>
</protein>
<feature type="domain" description="TNase-like" evidence="1">
    <location>
        <begin position="62"/>
        <end position="183"/>
    </location>
</feature>
<evidence type="ECO:0000313" key="2">
    <source>
        <dbReference type="EMBL" id="MEN3069697.1"/>
    </source>
</evidence>
<dbReference type="Proteomes" id="UP001410394">
    <property type="component" value="Unassembled WGS sequence"/>
</dbReference>
<accession>A0ABU9Z1S0</accession>
<name>A0ABU9Z1S0_9RHOO</name>
<dbReference type="SUPFAM" id="SSF50199">
    <property type="entry name" value="Staphylococcal nuclease"/>
    <property type="match status" value="1"/>
</dbReference>
<evidence type="ECO:0000259" key="1">
    <source>
        <dbReference type="SMART" id="SM00318"/>
    </source>
</evidence>
<comment type="caution">
    <text evidence="2">The sequence shown here is derived from an EMBL/GenBank/DDBJ whole genome shotgun (WGS) entry which is preliminary data.</text>
</comment>
<dbReference type="InterPro" id="IPR035437">
    <property type="entry name" value="SNase_OB-fold_sf"/>
</dbReference>
<organism evidence="2 3">
    <name type="scientific">Uliginosibacterium sediminicola</name>
    <dbReference type="NCBI Taxonomy" id="2024550"/>
    <lineage>
        <taxon>Bacteria</taxon>
        <taxon>Pseudomonadati</taxon>
        <taxon>Pseudomonadota</taxon>
        <taxon>Betaproteobacteria</taxon>
        <taxon>Rhodocyclales</taxon>
        <taxon>Zoogloeaceae</taxon>
        <taxon>Uliginosibacterium</taxon>
    </lineage>
</organism>
<reference evidence="2 3" key="1">
    <citation type="journal article" date="2018" name="Int. J. Syst. Evol. Microbiol.">
        <title>Uliginosibacterium sediminicola sp. nov., isolated from freshwater sediment.</title>
        <authorList>
            <person name="Hwang W.M."/>
            <person name="Kim S.M."/>
            <person name="Kang K."/>
            <person name="Ahn T.Y."/>
        </authorList>
    </citation>
    <scope>NUCLEOTIDE SEQUENCE [LARGE SCALE GENOMIC DNA]</scope>
    <source>
        <strain evidence="2 3">M1-21</strain>
    </source>
</reference>
<dbReference type="Pfam" id="PF00565">
    <property type="entry name" value="SNase"/>
    <property type="match status" value="1"/>
</dbReference>
<dbReference type="SMART" id="SM00318">
    <property type="entry name" value="SNc"/>
    <property type="match status" value="1"/>
</dbReference>
<dbReference type="Gene3D" id="2.40.50.90">
    <property type="match status" value="1"/>
</dbReference>